<sequence>MIMSDLTGKPAFSIKGLAPYIHVFDMPVALAFYRDVLGFAIKYSSGDGDDVDWVLLQLNDIEFMLNTAYEKERRPAAPDPARIDAHADTTFYFSCRETDALYAHLQSKGVKATEPFITGYGFKAVYLKDPDGYQLCFHWPAE</sequence>
<proteinExistence type="predicted"/>
<dbReference type="InterPro" id="IPR037523">
    <property type="entry name" value="VOC_core"/>
</dbReference>
<name>A0ABP7QQH6_9SPHI</name>
<evidence type="ECO:0000313" key="2">
    <source>
        <dbReference type="EMBL" id="GAA3986522.1"/>
    </source>
</evidence>
<accession>A0ABP7QQH6</accession>
<organism evidence="2 3">
    <name type="scientific">Mucilaginibacter dorajii</name>
    <dbReference type="NCBI Taxonomy" id="692994"/>
    <lineage>
        <taxon>Bacteria</taxon>
        <taxon>Pseudomonadati</taxon>
        <taxon>Bacteroidota</taxon>
        <taxon>Sphingobacteriia</taxon>
        <taxon>Sphingobacteriales</taxon>
        <taxon>Sphingobacteriaceae</taxon>
        <taxon>Mucilaginibacter</taxon>
    </lineage>
</organism>
<dbReference type="Gene3D" id="3.10.180.10">
    <property type="entry name" value="2,3-Dihydroxybiphenyl 1,2-Dioxygenase, domain 1"/>
    <property type="match status" value="1"/>
</dbReference>
<dbReference type="Proteomes" id="UP001500742">
    <property type="component" value="Unassembled WGS sequence"/>
</dbReference>
<reference evidence="3" key="1">
    <citation type="journal article" date="2019" name="Int. J. Syst. Evol. Microbiol.">
        <title>The Global Catalogue of Microorganisms (GCM) 10K type strain sequencing project: providing services to taxonomists for standard genome sequencing and annotation.</title>
        <authorList>
            <consortium name="The Broad Institute Genomics Platform"/>
            <consortium name="The Broad Institute Genome Sequencing Center for Infectious Disease"/>
            <person name="Wu L."/>
            <person name="Ma J."/>
        </authorList>
    </citation>
    <scope>NUCLEOTIDE SEQUENCE [LARGE SCALE GENOMIC DNA]</scope>
    <source>
        <strain evidence="3">JCM 16601</strain>
    </source>
</reference>
<dbReference type="EMBL" id="BAAAZC010000029">
    <property type="protein sequence ID" value="GAA3986522.1"/>
    <property type="molecule type" value="Genomic_DNA"/>
</dbReference>
<dbReference type="SUPFAM" id="SSF54593">
    <property type="entry name" value="Glyoxalase/Bleomycin resistance protein/Dihydroxybiphenyl dioxygenase"/>
    <property type="match status" value="1"/>
</dbReference>
<dbReference type="Pfam" id="PF00903">
    <property type="entry name" value="Glyoxalase"/>
    <property type="match status" value="1"/>
</dbReference>
<comment type="caution">
    <text evidence="2">The sequence shown here is derived from an EMBL/GenBank/DDBJ whole genome shotgun (WGS) entry which is preliminary data.</text>
</comment>
<dbReference type="PROSITE" id="PS51819">
    <property type="entry name" value="VOC"/>
    <property type="match status" value="1"/>
</dbReference>
<dbReference type="InterPro" id="IPR029068">
    <property type="entry name" value="Glyas_Bleomycin-R_OHBP_Dase"/>
</dbReference>
<keyword evidence="3" id="KW-1185">Reference proteome</keyword>
<dbReference type="InterPro" id="IPR004360">
    <property type="entry name" value="Glyas_Fos-R_dOase_dom"/>
</dbReference>
<protein>
    <recommendedName>
        <fullName evidence="1">VOC domain-containing protein</fullName>
    </recommendedName>
</protein>
<feature type="domain" description="VOC" evidence="1">
    <location>
        <begin position="13"/>
        <end position="140"/>
    </location>
</feature>
<gene>
    <name evidence="2" type="ORF">GCM10022210_43720</name>
</gene>
<evidence type="ECO:0000313" key="3">
    <source>
        <dbReference type="Proteomes" id="UP001500742"/>
    </source>
</evidence>
<evidence type="ECO:0000259" key="1">
    <source>
        <dbReference type="PROSITE" id="PS51819"/>
    </source>
</evidence>